<feature type="binding site" evidence="5">
    <location>
        <position position="222"/>
    </location>
    <ligand>
        <name>Fe cation</name>
        <dbReference type="ChEBI" id="CHEBI:24875"/>
        <label>1</label>
    </ligand>
</feature>
<dbReference type="Proteomes" id="UP001378592">
    <property type="component" value="Unassembled WGS sequence"/>
</dbReference>
<evidence type="ECO:0000313" key="8">
    <source>
        <dbReference type="EMBL" id="KAK7872503.1"/>
    </source>
</evidence>
<feature type="binding site" evidence="5">
    <location>
        <position position="143"/>
    </location>
    <ligand>
        <name>Fe cation</name>
        <dbReference type="ChEBI" id="CHEBI:24875"/>
        <label>1</label>
    </ligand>
</feature>
<keyword evidence="3 5" id="KW-0479">Metal-binding</keyword>
<dbReference type="PROSITE" id="PS00204">
    <property type="entry name" value="FERRITIN_2"/>
    <property type="match status" value="1"/>
</dbReference>
<evidence type="ECO:0000256" key="2">
    <source>
        <dbReference type="ARBA" id="ARBA00022434"/>
    </source>
</evidence>
<evidence type="ECO:0000313" key="9">
    <source>
        <dbReference type="Proteomes" id="UP001378592"/>
    </source>
</evidence>
<name>A0AAN9Z8Q5_9ORTH</name>
<dbReference type="EMBL" id="JAZDUA010000024">
    <property type="protein sequence ID" value="KAK7872503.1"/>
    <property type="molecule type" value="Genomic_DNA"/>
</dbReference>
<dbReference type="GO" id="GO:0008199">
    <property type="term" value="F:ferric iron binding"/>
    <property type="evidence" value="ECO:0007669"/>
    <property type="project" value="InterPro"/>
</dbReference>
<comment type="catalytic activity">
    <reaction evidence="6">
        <text>4 Fe(2+) + O2 + 4 H(+) = 4 Fe(3+) + 2 H2O</text>
        <dbReference type="Rhea" id="RHEA:11148"/>
        <dbReference type="ChEBI" id="CHEBI:15377"/>
        <dbReference type="ChEBI" id="CHEBI:15378"/>
        <dbReference type="ChEBI" id="CHEBI:15379"/>
        <dbReference type="ChEBI" id="CHEBI:29033"/>
        <dbReference type="ChEBI" id="CHEBI:29034"/>
        <dbReference type="EC" id="1.16.3.1"/>
    </reaction>
</comment>
<dbReference type="Pfam" id="PF00210">
    <property type="entry name" value="Ferritin"/>
    <property type="match status" value="1"/>
</dbReference>
<comment type="caution">
    <text evidence="8">The sequence shown here is derived from an EMBL/GenBank/DDBJ whole genome shotgun (WGS) entry which is preliminary data.</text>
</comment>
<evidence type="ECO:0000256" key="1">
    <source>
        <dbReference type="ARBA" id="ARBA00007513"/>
    </source>
</evidence>
<dbReference type="InterPro" id="IPR001519">
    <property type="entry name" value="Ferritin"/>
</dbReference>
<dbReference type="GO" id="GO:0005737">
    <property type="term" value="C:cytoplasm"/>
    <property type="evidence" value="ECO:0007669"/>
    <property type="project" value="TreeGrafter"/>
</dbReference>
<evidence type="ECO:0000256" key="5">
    <source>
        <dbReference type="PIRSR" id="PIRSR601519-1"/>
    </source>
</evidence>
<dbReference type="GO" id="GO:0004322">
    <property type="term" value="F:ferroxidase activity"/>
    <property type="evidence" value="ECO:0007669"/>
    <property type="project" value="UniProtKB-EC"/>
</dbReference>
<reference evidence="8 9" key="1">
    <citation type="submission" date="2024-03" db="EMBL/GenBank/DDBJ databases">
        <title>The genome assembly and annotation of the cricket Gryllus longicercus Weissman &amp; Gray.</title>
        <authorList>
            <person name="Szrajer S."/>
            <person name="Gray D."/>
            <person name="Ylla G."/>
        </authorList>
    </citation>
    <scope>NUCLEOTIDE SEQUENCE [LARGE SCALE GENOMIC DNA]</scope>
    <source>
        <strain evidence="8">DAG 2021-001</strain>
        <tissue evidence="8">Whole body minus gut</tissue>
    </source>
</reference>
<dbReference type="GO" id="GO:0006879">
    <property type="term" value="P:intracellular iron ion homeostasis"/>
    <property type="evidence" value="ECO:0007669"/>
    <property type="project" value="UniProtKB-KW"/>
</dbReference>
<dbReference type="InterPro" id="IPR009078">
    <property type="entry name" value="Ferritin-like_SF"/>
</dbReference>
<gene>
    <name evidence="8" type="ORF">R5R35_014290</name>
</gene>
<dbReference type="InterPro" id="IPR014034">
    <property type="entry name" value="Ferritin_CS"/>
</dbReference>
<feature type="binding site" evidence="5">
    <location>
        <position position="188"/>
    </location>
    <ligand>
        <name>Fe cation</name>
        <dbReference type="ChEBI" id="CHEBI:24875"/>
        <label>1</label>
    </ligand>
</feature>
<evidence type="ECO:0000256" key="4">
    <source>
        <dbReference type="ARBA" id="ARBA00023004"/>
    </source>
</evidence>
<dbReference type="EC" id="1.16.3.1" evidence="6"/>
<feature type="domain" description="Ferritin-like diiron" evidence="7">
    <location>
        <begin position="91"/>
        <end position="240"/>
    </location>
</feature>
<evidence type="ECO:0000256" key="6">
    <source>
        <dbReference type="RuleBase" id="RU361145"/>
    </source>
</evidence>
<accession>A0AAN9Z8Q5</accession>
<comment type="function">
    <text evidence="6">Stores iron in a soluble, non-toxic, readily available form. Important for iron homeostasis. Iron is taken up in the ferrous form and deposited as ferric hydroxides after oxidation.</text>
</comment>
<keyword evidence="2 6" id="KW-0409">Iron storage</keyword>
<dbReference type="CDD" id="cd01056">
    <property type="entry name" value="Euk_Ferritin"/>
    <property type="match status" value="1"/>
</dbReference>
<dbReference type="SUPFAM" id="SSF47240">
    <property type="entry name" value="Ferritin-like"/>
    <property type="match status" value="1"/>
</dbReference>
<dbReference type="FunFam" id="1.20.1260.10:FF:000002">
    <property type="entry name" value="Ferritin, mitochondrial"/>
    <property type="match status" value="1"/>
</dbReference>
<dbReference type="GO" id="GO:0008198">
    <property type="term" value="F:ferrous iron binding"/>
    <property type="evidence" value="ECO:0007669"/>
    <property type="project" value="TreeGrafter"/>
</dbReference>
<sequence>MRLPFCIARWFTSCHSRTSFLTSYTEPGTSLALRVIYPFARSAGSVAGVLSVTICHTGRACGDRSRVRIPYKIILANNYASRTMTDSQVRQNFEKECEDGINRQINMELYASYVYLSMAYYFDRDDIALPGLHSYFKKASNEEREHAMKLMLYLNKRGGRIVLTSINAPERNEWGTAEDAMMAALDLEKKVNHSLLKLHKIATIHEDANLCDFLEAEYLQEQVDSIKEIANHLTNIRRVGEGLGIFMFDKELH</sequence>
<organism evidence="8 9">
    <name type="scientific">Gryllus longicercus</name>
    <dbReference type="NCBI Taxonomy" id="2509291"/>
    <lineage>
        <taxon>Eukaryota</taxon>
        <taxon>Metazoa</taxon>
        <taxon>Ecdysozoa</taxon>
        <taxon>Arthropoda</taxon>
        <taxon>Hexapoda</taxon>
        <taxon>Insecta</taxon>
        <taxon>Pterygota</taxon>
        <taxon>Neoptera</taxon>
        <taxon>Polyneoptera</taxon>
        <taxon>Orthoptera</taxon>
        <taxon>Ensifera</taxon>
        <taxon>Gryllidea</taxon>
        <taxon>Grylloidea</taxon>
        <taxon>Gryllidae</taxon>
        <taxon>Gryllinae</taxon>
        <taxon>Gryllus</taxon>
    </lineage>
</organism>
<dbReference type="Gene3D" id="1.20.1260.10">
    <property type="match status" value="1"/>
</dbReference>
<dbReference type="AlphaFoldDB" id="A0AAN9Z8Q5"/>
<evidence type="ECO:0000256" key="3">
    <source>
        <dbReference type="ARBA" id="ARBA00022723"/>
    </source>
</evidence>
<dbReference type="InterPro" id="IPR009040">
    <property type="entry name" value="Ferritin-like_diiron"/>
</dbReference>
<feature type="binding site" evidence="5">
    <location>
        <position position="146"/>
    </location>
    <ligand>
        <name>Fe cation</name>
        <dbReference type="ChEBI" id="CHEBI:24875"/>
        <label>1</label>
    </ligand>
</feature>
<dbReference type="PROSITE" id="PS50905">
    <property type="entry name" value="FERRITIN_LIKE"/>
    <property type="match status" value="1"/>
</dbReference>
<evidence type="ECO:0000259" key="7">
    <source>
        <dbReference type="PROSITE" id="PS50905"/>
    </source>
</evidence>
<dbReference type="PANTHER" id="PTHR11431">
    <property type="entry name" value="FERRITIN"/>
    <property type="match status" value="1"/>
</dbReference>
<dbReference type="GO" id="GO:0006826">
    <property type="term" value="P:iron ion transport"/>
    <property type="evidence" value="ECO:0007669"/>
    <property type="project" value="InterPro"/>
</dbReference>
<dbReference type="InterPro" id="IPR008331">
    <property type="entry name" value="Ferritin_DPS_dom"/>
</dbReference>
<dbReference type="InterPro" id="IPR012347">
    <property type="entry name" value="Ferritin-like"/>
</dbReference>
<protein>
    <recommendedName>
        <fullName evidence="6">Ferritin</fullName>
        <ecNumber evidence="6">1.16.3.1</ecNumber>
    </recommendedName>
</protein>
<keyword evidence="6" id="KW-0560">Oxidoreductase</keyword>
<keyword evidence="9" id="KW-1185">Reference proteome</keyword>
<proteinExistence type="inferred from homology"/>
<comment type="similarity">
    <text evidence="1 6">Belongs to the ferritin family.</text>
</comment>
<feature type="binding site" evidence="5">
    <location>
        <position position="108"/>
    </location>
    <ligand>
        <name>Fe cation</name>
        <dbReference type="ChEBI" id="CHEBI:24875"/>
        <label>2</label>
    </ligand>
</feature>
<dbReference type="PANTHER" id="PTHR11431:SF75">
    <property type="entry name" value="FERRITIN"/>
    <property type="match status" value="1"/>
</dbReference>
<keyword evidence="4 5" id="KW-0408">Iron</keyword>